<dbReference type="KEGG" id="ovi:T265_05238"/>
<feature type="compositionally biased region" description="Polar residues" evidence="1">
    <location>
        <begin position="85"/>
        <end position="96"/>
    </location>
</feature>
<evidence type="ECO:0000256" key="1">
    <source>
        <dbReference type="SAM" id="MobiDB-lite"/>
    </source>
</evidence>
<dbReference type="EMBL" id="KL596715">
    <property type="protein sequence ID" value="KER27746.1"/>
    <property type="molecule type" value="Genomic_DNA"/>
</dbReference>
<evidence type="ECO:0000313" key="2">
    <source>
        <dbReference type="EMBL" id="KER27746.1"/>
    </source>
</evidence>
<organism evidence="2 3">
    <name type="scientific">Opisthorchis viverrini</name>
    <name type="common">Southeast Asian liver fluke</name>
    <dbReference type="NCBI Taxonomy" id="6198"/>
    <lineage>
        <taxon>Eukaryota</taxon>
        <taxon>Metazoa</taxon>
        <taxon>Spiralia</taxon>
        <taxon>Lophotrochozoa</taxon>
        <taxon>Platyhelminthes</taxon>
        <taxon>Trematoda</taxon>
        <taxon>Digenea</taxon>
        <taxon>Opisthorchiida</taxon>
        <taxon>Opisthorchiata</taxon>
        <taxon>Opisthorchiidae</taxon>
        <taxon>Opisthorchis</taxon>
    </lineage>
</organism>
<name>A0A074ZL21_OPIVI</name>
<sequence>MVSGVASAGRNGELLTTDGLVTTDVVCVLEADSSCSKHAGFVVSESMIGSNQPVGDLNIGRLNALLSDSSMKILGPDPKSDSMAHATTPNKQMEISEQSECAQTEIHWLYERPTRLSRVKHTGIVLIPIGRYLN</sequence>
<dbReference type="GeneID" id="20319420"/>
<dbReference type="Proteomes" id="UP000054324">
    <property type="component" value="Unassembled WGS sequence"/>
</dbReference>
<feature type="region of interest" description="Disordered" evidence="1">
    <location>
        <begin position="76"/>
        <end position="96"/>
    </location>
</feature>
<gene>
    <name evidence="2" type="ORF">T265_05238</name>
</gene>
<reference evidence="2 3" key="1">
    <citation type="submission" date="2013-11" db="EMBL/GenBank/DDBJ databases">
        <title>Opisthorchis viverrini - life in the bile duct.</title>
        <authorList>
            <person name="Young N.D."/>
            <person name="Nagarajan N."/>
            <person name="Lin S.J."/>
            <person name="Korhonen P.K."/>
            <person name="Jex A.R."/>
            <person name="Hall R.S."/>
            <person name="Safavi-Hemami H."/>
            <person name="Kaewkong W."/>
            <person name="Bertrand D."/>
            <person name="Gao S."/>
            <person name="Seet Q."/>
            <person name="Wongkham S."/>
            <person name="Teh B.T."/>
            <person name="Wongkham C."/>
            <person name="Intapan P.M."/>
            <person name="Maleewong W."/>
            <person name="Yang X."/>
            <person name="Hu M."/>
            <person name="Wang Z."/>
            <person name="Hofmann A."/>
            <person name="Sternberg P.W."/>
            <person name="Tan P."/>
            <person name="Wang J."/>
            <person name="Gasser R.B."/>
        </authorList>
    </citation>
    <scope>NUCLEOTIDE SEQUENCE [LARGE SCALE GENOMIC DNA]</scope>
</reference>
<dbReference type="AlphaFoldDB" id="A0A074ZL21"/>
<evidence type="ECO:0000313" key="3">
    <source>
        <dbReference type="Proteomes" id="UP000054324"/>
    </source>
</evidence>
<accession>A0A074ZL21</accession>
<proteinExistence type="predicted"/>
<keyword evidence="3" id="KW-1185">Reference proteome</keyword>
<dbReference type="CTD" id="20319420"/>
<dbReference type="RefSeq" id="XP_009168471.1">
    <property type="nucleotide sequence ID" value="XM_009170207.1"/>
</dbReference>
<protein>
    <submittedName>
        <fullName evidence="2">Uncharacterized protein</fullName>
    </submittedName>
</protein>